<evidence type="ECO:0000313" key="3">
    <source>
        <dbReference type="Proteomes" id="UP000789390"/>
    </source>
</evidence>
<evidence type="ECO:0000256" key="1">
    <source>
        <dbReference type="SAM" id="SignalP"/>
    </source>
</evidence>
<sequence length="149" mass="15857">MSRIFLIALSLAVFVAVSYGHEGPAGHTHPEDAAVVPLDAKPAAAAAEAVALKPAIAAVTAEAGRPKRQFGLGLLLGSALGGGYGYGRPYGYGGYGGYGRPYGYGGYGHGYGHHHHGHLTGMEDKEDKYLYRLPYDFRRVANITLIRRQ</sequence>
<accession>A0A8J2RGJ6</accession>
<reference evidence="2" key="1">
    <citation type="submission" date="2021-11" db="EMBL/GenBank/DDBJ databases">
        <authorList>
            <person name="Schell T."/>
        </authorList>
    </citation>
    <scope>NUCLEOTIDE SEQUENCE</scope>
    <source>
        <strain evidence="2">M5</strain>
    </source>
</reference>
<proteinExistence type="predicted"/>
<feature type="chain" id="PRO_5035279816" evidence="1">
    <location>
        <begin position="21"/>
        <end position="149"/>
    </location>
</feature>
<comment type="caution">
    <text evidence="2">The sequence shown here is derived from an EMBL/GenBank/DDBJ whole genome shotgun (WGS) entry which is preliminary data.</text>
</comment>
<organism evidence="2 3">
    <name type="scientific">Daphnia galeata</name>
    <dbReference type="NCBI Taxonomy" id="27404"/>
    <lineage>
        <taxon>Eukaryota</taxon>
        <taxon>Metazoa</taxon>
        <taxon>Ecdysozoa</taxon>
        <taxon>Arthropoda</taxon>
        <taxon>Crustacea</taxon>
        <taxon>Branchiopoda</taxon>
        <taxon>Diplostraca</taxon>
        <taxon>Cladocera</taxon>
        <taxon>Anomopoda</taxon>
        <taxon>Daphniidae</taxon>
        <taxon>Daphnia</taxon>
    </lineage>
</organism>
<dbReference type="EMBL" id="CAKKLH010000007">
    <property type="protein sequence ID" value="CAH0098745.1"/>
    <property type="molecule type" value="Genomic_DNA"/>
</dbReference>
<protein>
    <submittedName>
        <fullName evidence="2">Uncharacterized protein</fullName>
    </submittedName>
</protein>
<keyword evidence="3" id="KW-1185">Reference proteome</keyword>
<evidence type="ECO:0000313" key="2">
    <source>
        <dbReference type="EMBL" id="CAH0098745.1"/>
    </source>
</evidence>
<dbReference type="Proteomes" id="UP000789390">
    <property type="component" value="Unassembled WGS sequence"/>
</dbReference>
<keyword evidence="1" id="KW-0732">Signal</keyword>
<name>A0A8J2RGJ6_9CRUS</name>
<gene>
    <name evidence="2" type="ORF">DGAL_LOCUS847</name>
</gene>
<dbReference type="AlphaFoldDB" id="A0A8J2RGJ6"/>
<feature type="signal peptide" evidence="1">
    <location>
        <begin position="1"/>
        <end position="20"/>
    </location>
</feature>